<dbReference type="OrthoDB" id="7161178at2"/>
<evidence type="ECO:0000256" key="2">
    <source>
        <dbReference type="ARBA" id="ARBA00007776"/>
    </source>
</evidence>
<organism evidence="9 10">
    <name type="scientific">Oceanibaculum indicum</name>
    <dbReference type="NCBI Taxonomy" id="526216"/>
    <lineage>
        <taxon>Bacteria</taxon>
        <taxon>Pseudomonadati</taxon>
        <taxon>Pseudomonadota</taxon>
        <taxon>Alphaproteobacteria</taxon>
        <taxon>Rhodospirillales</taxon>
        <taxon>Oceanibaculaceae</taxon>
        <taxon>Oceanibaculum</taxon>
    </lineage>
</organism>
<comment type="caution">
    <text evidence="9">The sequence shown here is derived from an EMBL/GenBank/DDBJ whole genome shotgun (WGS) entry which is preliminary data.</text>
</comment>
<keyword evidence="5" id="KW-0133">Cell shape</keyword>
<comment type="subcellular location">
    <subcellularLocation>
        <location evidence="1">Cell membrane</location>
        <topology evidence="1">Multi-pass membrane protein</topology>
    </subcellularLocation>
</comment>
<dbReference type="Proteomes" id="UP000277424">
    <property type="component" value="Unassembled WGS sequence"/>
</dbReference>
<dbReference type="RefSeq" id="WP_121220115.1">
    <property type="nucleotide sequence ID" value="NZ_RBIG01000002.1"/>
</dbReference>
<gene>
    <name evidence="9" type="ORF">BCL74_2311</name>
</gene>
<dbReference type="EMBL" id="RBIG01000002">
    <property type="protein sequence ID" value="RKQ70365.1"/>
    <property type="molecule type" value="Genomic_DNA"/>
</dbReference>
<evidence type="ECO:0000313" key="10">
    <source>
        <dbReference type="Proteomes" id="UP000277424"/>
    </source>
</evidence>
<evidence type="ECO:0000256" key="6">
    <source>
        <dbReference type="ARBA" id="ARBA00022989"/>
    </source>
</evidence>
<evidence type="ECO:0000256" key="8">
    <source>
        <dbReference type="SAM" id="Phobius"/>
    </source>
</evidence>
<dbReference type="InterPro" id="IPR007227">
    <property type="entry name" value="Cell_shape_determining_MreD"/>
</dbReference>
<feature type="transmembrane region" description="Helical" evidence="8">
    <location>
        <begin position="75"/>
        <end position="95"/>
    </location>
</feature>
<feature type="transmembrane region" description="Helical" evidence="8">
    <location>
        <begin position="107"/>
        <end position="131"/>
    </location>
</feature>
<evidence type="ECO:0000256" key="5">
    <source>
        <dbReference type="ARBA" id="ARBA00022960"/>
    </source>
</evidence>
<feature type="transmembrane region" description="Helical" evidence="8">
    <location>
        <begin position="35"/>
        <end position="55"/>
    </location>
</feature>
<comment type="similarity">
    <text evidence="2">Belongs to the MreD family.</text>
</comment>
<proteinExistence type="inferred from homology"/>
<keyword evidence="4 8" id="KW-0812">Transmembrane</keyword>
<keyword evidence="6 8" id="KW-1133">Transmembrane helix</keyword>
<keyword evidence="7 8" id="KW-0472">Membrane</keyword>
<dbReference type="GO" id="GO:0005886">
    <property type="term" value="C:plasma membrane"/>
    <property type="evidence" value="ECO:0007669"/>
    <property type="project" value="UniProtKB-SubCell"/>
</dbReference>
<evidence type="ECO:0000313" key="9">
    <source>
        <dbReference type="EMBL" id="RKQ70365.1"/>
    </source>
</evidence>
<name>A0A420WHG0_9PROT</name>
<dbReference type="AlphaFoldDB" id="A0A420WHG0"/>
<evidence type="ECO:0000256" key="7">
    <source>
        <dbReference type="ARBA" id="ARBA00023136"/>
    </source>
</evidence>
<sequence>MKPTLAQRLDLWARRLIPVVLTLLLLLLGTVPLGVPYLGSVAPAYTLMAVFYWAVYRPDLLPLGMVFVIGVLEDALSGLPLGVGALALLFVYGTALGQRRTFLKRPFYIAWIGFAVLAAMAALLVWLLITVLNGSVIGIRPAMFQYAITVALFPCLAILFVAAHRHIQR</sequence>
<dbReference type="GO" id="GO:0008360">
    <property type="term" value="P:regulation of cell shape"/>
    <property type="evidence" value="ECO:0007669"/>
    <property type="project" value="UniProtKB-KW"/>
</dbReference>
<accession>A0A420WHG0</accession>
<reference evidence="9 10" key="1">
    <citation type="submission" date="2018-10" db="EMBL/GenBank/DDBJ databases">
        <title>Comparative analysis of microorganisms from saline springs in Andes Mountain Range, Colombia.</title>
        <authorList>
            <person name="Rubin E."/>
        </authorList>
    </citation>
    <scope>NUCLEOTIDE SEQUENCE [LARGE SCALE GENOMIC DNA]</scope>
    <source>
        <strain evidence="9 10">USBA 36</strain>
    </source>
</reference>
<dbReference type="NCBIfam" id="TIGR03426">
    <property type="entry name" value="shape_MreD"/>
    <property type="match status" value="1"/>
</dbReference>
<evidence type="ECO:0000256" key="4">
    <source>
        <dbReference type="ARBA" id="ARBA00022692"/>
    </source>
</evidence>
<evidence type="ECO:0000256" key="1">
    <source>
        <dbReference type="ARBA" id="ARBA00004651"/>
    </source>
</evidence>
<evidence type="ECO:0000256" key="3">
    <source>
        <dbReference type="ARBA" id="ARBA00022475"/>
    </source>
</evidence>
<keyword evidence="3" id="KW-1003">Cell membrane</keyword>
<dbReference type="Pfam" id="PF04093">
    <property type="entry name" value="MreD"/>
    <property type="match status" value="1"/>
</dbReference>
<feature type="transmembrane region" description="Helical" evidence="8">
    <location>
        <begin position="143"/>
        <end position="163"/>
    </location>
</feature>
<protein>
    <submittedName>
        <fullName evidence="9">Rod shape-determining protein MreD</fullName>
    </submittedName>
</protein>